<comment type="catalytic activity">
    <reaction evidence="1 7">
        <text>2-(N(omega)-L-arginino)succinate = fumarate + L-arginine</text>
        <dbReference type="Rhea" id="RHEA:24020"/>
        <dbReference type="ChEBI" id="CHEBI:29806"/>
        <dbReference type="ChEBI" id="CHEBI:32682"/>
        <dbReference type="ChEBI" id="CHEBI:57472"/>
        <dbReference type="EC" id="4.3.2.1"/>
    </reaction>
</comment>
<keyword evidence="11" id="KW-1185">Reference proteome</keyword>
<dbReference type="SUPFAM" id="SSF48557">
    <property type="entry name" value="L-aspartase-like"/>
    <property type="match status" value="1"/>
</dbReference>
<dbReference type="PRINTS" id="PR00145">
    <property type="entry name" value="ARGSUCLYASE"/>
</dbReference>
<dbReference type="GO" id="GO:0004056">
    <property type="term" value="F:argininosuccinate lyase activity"/>
    <property type="evidence" value="ECO:0007669"/>
    <property type="project" value="UniProtKB-UniRule"/>
</dbReference>
<dbReference type="Gene3D" id="1.10.40.30">
    <property type="entry name" value="Fumarase/aspartase (C-terminal domain)"/>
    <property type="match status" value="1"/>
</dbReference>
<dbReference type="FunFam" id="1.20.200.10:FF:000015">
    <property type="entry name" value="argininosuccinate lyase isoform X2"/>
    <property type="match status" value="1"/>
</dbReference>
<dbReference type="Pfam" id="PF14698">
    <property type="entry name" value="ASL_C2"/>
    <property type="match status" value="1"/>
</dbReference>
<dbReference type="GO" id="GO:0042450">
    <property type="term" value="P:L-arginine biosynthetic process via ornithine"/>
    <property type="evidence" value="ECO:0007669"/>
    <property type="project" value="UniProtKB-UniRule"/>
</dbReference>
<keyword evidence="6 7" id="KW-0456">Lyase</keyword>
<evidence type="ECO:0000256" key="2">
    <source>
        <dbReference type="ARBA" id="ARBA00004941"/>
    </source>
</evidence>
<comment type="subcellular location">
    <subcellularLocation>
        <location evidence="7">Cytoplasm</location>
    </subcellularLocation>
</comment>
<evidence type="ECO:0000259" key="9">
    <source>
        <dbReference type="Pfam" id="PF14698"/>
    </source>
</evidence>
<dbReference type="FunFam" id="1.10.275.10:FF:000002">
    <property type="entry name" value="Argininosuccinate lyase"/>
    <property type="match status" value="1"/>
</dbReference>
<accession>A0A6H1WT65</accession>
<evidence type="ECO:0000256" key="1">
    <source>
        <dbReference type="ARBA" id="ARBA00000985"/>
    </source>
</evidence>
<comment type="pathway">
    <text evidence="2 7">Amino-acid biosynthesis; L-arginine biosynthesis; L-arginine from L-ornithine and carbamoyl phosphate: step 3/3.</text>
</comment>
<dbReference type="FunFam" id="1.10.40.30:FF:000001">
    <property type="entry name" value="Argininosuccinate lyase"/>
    <property type="match status" value="1"/>
</dbReference>
<dbReference type="Pfam" id="PF00206">
    <property type="entry name" value="Lyase_1"/>
    <property type="match status" value="1"/>
</dbReference>
<evidence type="ECO:0000313" key="10">
    <source>
        <dbReference type="EMBL" id="QJA06316.1"/>
    </source>
</evidence>
<reference evidence="10 11" key="1">
    <citation type="submission" date="2019-08" db="EMBL/GenBank/DDBJ databases">
        <title>Complete genome sequence of Thermosulfurimonas marina SU872T, an anaerobic thermophilic chemolithoautotrophic bacterium isolated from a shallow marine hydrothermal vent.</title>
        <authorList>
            <person name="Allioux M."/>
            <person name="Jebbar M."/>
            <person name="Slobodkina G."/>
            <person name="Slobodkin A."/>
            <person name="Moalic Y."/>
            <person name="Frolova A."/>
            <person name="Shao Z."/>
            <person name="Alain K."/>
        </authorList>
    </citation>
    <scope>NUCLEOTIDE SEQUENCE [LARGE SCALE GENOMIC DNA]</scope>
    <source>
        <strain evidence="10 11">SU872</strain>
    </source>
</reference>
<name>A0A6H1WT65_9BACT</name>
<evidence type="ECO:0000256" key="5">
    <source>
        <dbReference type="ARBA" id="ARBA00022605"/>
    </source>
</evidence>
<dbReference type="InterPro" id="IPR024083">
    <property type="entry name" value="Fumarase/histidase_N"/>
</dbReference>
<evidence type="ECO:0000256" key="7">
    <source>
        <dbReference type="HAMAP-Rule" id="MF_00006"/>
    </source>
</evidence>
<dbReference type="HAMAP" id="MF_00006">
    <property type="entry name" value="Arg_succ_lyase"/>
    <property type="match status" value="1"/>
</dbReference>
<feature type="domain" description="Fumarate lyase N-terminal" evidence="8">
    <location>
        <begin position="11"/>
        <end position="305"/>
    </location>
</feature>
<keyword evidence="5 7" id="KW-0028">Amino-acid biosynthesis</keyword>
<proteinExistence type="inferred from homology"/>
<evidence type="ECO:0000259" key="8">
    <source>
        <dbReference type="Pfam" id="PF00206"/>
    </source>
</evidence>
<dbReference type="Proteomes" id="UP000501253">
    <property type="component" value="Chromosome"/>
</dbReference>
<dbReference type="InterPro" id="IPR008948">
    <property type="entry name" value="L-Aspartase-like"/>
</dbReference>
<dbReference type="PANTHER" id="PTHR43814:SF1">
    <property type="entry name" value="ARGININOSUCCINATE LYASE"/>
    <property type="match status" value="1"/>
</dbReference>
<dbReference type="PROSITE" id="PS00163">
    <property type="entry name" value="FUMARATE_LYASES"/>
    <property type="match status" value="1"/>
</dbReference>
<dbReference type="AlphaFoldDB" id="A0A6H1WT65"/>
<dbReference type="NCBIfam" id="TIGR00838">
    <property type="entry name" value="argH"/>
    <property type="match status" value="1"/>
</dbReference>
<dbReference type="RefSeq" id="WP_168719664.1">
    <property type="nucleotide sequence ID" value="NZ_CP042909.1"/>
</dbReference>
<dbReference type="PANTHER" id="PTHR43814">
    <property type="entry name" value="ARGININOSUCCINATE LYASE"/>
    <property type="match status" value="1"/>
</dbReference>
<dbReference type="InterPro" id="IPR029419">
    <property type="entry name" value="Arg_succ_lyase_C"/>
</dbReference>
<dbReference type="Gene3D" id="1.20.200.10">
    <property type="entry name" value="Fumarase/aspartase (Central domain)"/>
    <property type="match status" value="1"/>
</dbReference>
<comment type="similarity">
    <text evidence="7">Belongs to the lyase 1 family. Argininosuccinate lyase subfamily.</text>
</comment>
<dbReference type="InterPro" id="IPR000362">
    <property type="entry name" value="Fumarate_lyase_fam"/>
</dbReference>
<protein>
    <recommendedName>
        <fullName evidence="3 7">Argininosuccinate lyase</fullName>
        <shortName evidence="7">ASAL</shortName>
        <ecNumber evidence="3 7">4.3.2.1</ecNumber>
    </recommendedName>
    <alternativeName>
        <fullName evidence="7">Arginosuccinase</fullName>
    </alternativeName>
</protein>
<evidence type="ECO:0000256" key="3">
    <source>
        <dbReference type="ARBA" id="ARBA00012338"/>
    </source>
</evidence>
<dbReference type="Gene3D" id="1.10.275.10">
    <property type="entry name" value="Fumarase/aspartase (N-terminal domain)"/>
    <property type="match status" value="1"/>
</dbReference>
<evidence type="ECO:0000313" key="11">
    <source>
        <dbReference type="Proteomes" id="UP000501253"/>
    </source>
</evidence>
<organism evidence="10 11">
    <name type="scientific">Thermosulfurimonas marina</name>
    <dbReference type="NCBI Taxonomy" id="2047767"/>
    <lineage>
        <taxon>Bacteria</taxon>
        <taxon>Pseudomonadati</taxon>
        <taxon>Thermodesulfobacteriota</taxon>
        <taxon>Thermodesulfobacteria</taxon>
        <taxon>Thermodesulfobacteriales</taxon>
        <taxon>Thermodesulfobacteriaceae</taxon>
        <taxon>Thermosulfurimonas</taxon>
    </lineage>
</organism>
<gene>
    <name evidence="7 10" type="primary">argH</name>
    <name evidence="10" type="ORF">FVE67_05625</name>
</gene>
<dbReference type="PRINTS" id="PR00149">
    <property type="entry name" value="FUMRATELYASE"/>
</dbReference>
<keyword evidence="7" id="KW-0963">Cytoplasm</keyword>
<evidence type="ECO:0000256" key="6">
    <source>
        <dbReference type="ARBA" id="ARBA00023239"/>
    </source>
</evidence>
<feature type="domain" description="Argininosuccinate lyase C-terminal" evidence="9">
    <location>
        <begin position="370"/>
        <end position="436"/>
    </location>
</feature>
<dbReference type="EMBL" id="CP042909">
    <property type="protein sequence ID" value="QJA06316.1"/>
    <property type="molecule type" value="Genomic_DNA"/>
</dbReference>
<dbReference type="GO" id="GO:0005829">
    <property type="term" value="C:cytosol"/>
    <property type="evidence" value="ECO:0007669"/>
    <property type="project" value="TreeGrafter"/>
</dbReference>
<dbReference type="InterPro" id="IPR020557">
    <property type="entry name" value="Fumarate_lyase_CS"/>
</dbReference>
<dbReference type="InterPro" id="IPR022761">
    <property type="entry name" value="Fumarate_lyase_N"/>
</dbReference>
<dbReference type="InterPro" id="IPR009049">
    <property type="entry name" value="Argininosuccinate_lyase"/>
</dbReference>
<dbReference type="UniPathway" id="UPA00068">
    <property type="reaction ID" value="UER00114"/>
</dbReference>
<dbReference type="KEGG" id="tmai:FVE67_05625"/>
<sequence>MASSVKKPWGGRFREDTDRLVEEFTESVSFDQRLALHDLRQDLAHLEALKRAGVVTEEEAERIARGLSEIEAEIREGRFVFRAELEDVHMNIEAALREKIGPLAGKLHTGRSRNDQVATDFRLYLRDEIREILRLLHDLRRALVEKAREGLEIILPGFTHLQHAQPVLLAHHLLAYYEMFRRDADRFQDTLRRTAECPLGSAALAGTPYPLDRELTARLLGFERPSRNSMDAVSDRDFVLEFLFDAAVTMMHLSRLAEEIVLWMSPEFGFVDLPDALCTGSSIMPQKKNPDVAELLRGKCGRVYGNLLALLTVMKGLPLTYNRDLQEDKEPAFDTADTLRASLKVAALLVRGLSPRAERMRAAAEEGHPTATDLADYLVMKGLPFREAHEVTGRIVAFAEERGLKLWKIPLEDLRRFSDLIEEDVYEWLSVEGSVARRRTYGGTAPERVREALAQAEEELSAEELP</sequence>
<evidence type="ECO:0000256" key="4">
    <source>
        <dbReference type="ARBA" id="ARBA00022571"/>
    </source>
</evidence>
<dbReference type="CDD" id="cd01359">
    <property type="entry name" value="Argininosuccinate_lyase"/>
    <property type="match status" value="1"/>
</dbReference>
<keyword evidence="4 7" id="KW-0055">Arginine biosynthesis</keyword>
<dbReference type="EC" id="4.3.2.1" evidence="3 7"/>